<proteinExistence type="predicted"/>
<dbReference type="SMART" id="SM00213">
    <property type="entry name" value="UBQ"/>
    <property type="match status" value="1"/>
</dbReference>
<evidence type="ECO:0000313" key="2">
    <source>
        <dbReference type="EMBL" id="OMJ70276.1"/>
    </source>
</evidence>
<dbReference type="Pfam" id="PF25343">
    <property type="entry name" value="PH_UBFD1_C"/>
    <property type="match status" value="1"/>
</dbReference>
<sequence length="230" mass="25903">MSETISFKVTHGKTQHSITLPIHSTVKDLKNYLEQQTRVPSNLQKLFLKGPLKNDDTILSSLNLRETTKILLVGSTVDEISITSSIRTSNEEERKIDIPRDAFPIDQQRIIDKGPPADAFPGDLFANINIPDTVPGLYNHAGANVRFTVKKEIDEIWIVNNTSTKRIPFAAIGNVNYIPILKYPGYTILTLVLGPSNKYNVYFFPQQFVRSLKTLICPLFIDGLDLSQFK</sequence>
<dbReference type="Gene3D" id="3.10.20.90">
    <property type="entry name" value="Phosphatidylinositol 3-kinase Catalytic Subunit, Chain A, domain 1"/>
    <property type="match status" value="1"/>
</dbReference>
<dbReference type="GO" id="GO:0003723">
    <property type="term" value="F:RNA binding"/>
    <property type="evidence" value="ECO:0007669"/>
    <property type="project" value="TreeGrafter"/>
</dbReference>
<dbReference type="AlphaFoldDB" id="A0A1R2B0I6"/>
<dbReference type="InterPro" id="IPR029071">
    <property type="entry name" value="Ubiquitin-like_domsf"/>
</dbReference>
<dbReference type="PANTHER" id="PTHR16470:SF0">
    <property type="entry name" value="UBIQUITIN DOMAIN-CONTAINING PROTEIN UBFD1"/>
    <property type="match status" value="1"/>
</dbReference>
<comment type="caution">
    <text evidence="2">The sequence shown here is derived from an EMBL/GenBank/DDBJ whole genome shotgun (WGS) entry which is preliminary data.</text>
</comment>
<keyword evidence="3" id="KW-1185">Reference proteome</keyword>
<dbReference type="GO" id="GO:0045296">
    <property type="term" value="F:cadherin binding"/>
    <property type="evidence" value="ECO:0007669"/>
    <property type="project" value="TreeGrafter"/>
</dbReference>
<reference evidence="2 3" key="1">
    <citation type="submission" date="2016-11" db="EMBL/GenBank/DDBJ databases">
        <title>The macronuclear genome of Stentor coeruleus: a giant cell with tiny introns.</title>
        <authorList>
            <person name="Slabodnick M."/>
            <person name="Ruby J.G."/>
            <person name="Reiff S.B."/>
            <person name="Swart E.C."/>
            <person name="Gosai S."/>
            <person name="Prabakaran S."/>
            <person name="Witkowska E."/>
            <person name="Larue G.E."/>
            <person name="Fisher S."/>
            <person name="Freeman R.M."/>
            <person name="Gunawardena J."/>
            <person name="Chu W."/>
            <person name="Stover N.A."/>
            <person name="Gregory B.D."/>
            <person name="Nowacki M."/>
            <person name="Derisi J."/>
            <person name="Roy S.W."/>
            <person name="Marshall W.F."/>
            <person name="Sood P."/>
        </authorList>
    </citation>
    <scope>NUCLEOTIDE SEQUENCE [LARGE SCALE GENOMIC DNA]</scope>
    <source>
        <strain evidence="2">WM001</strain>
    </source>
</reference>
<protein>
    <recommendedName>
        <fullName evidence="1">Ubiquitin-like domain-containing protein</fullName>
    </recommendedName>
</protein>
<dbReference type="OrthoDB" id="267397at2759"/>
<dbReference type="EMBL" id="MPUH01001104">
    <property type="protein sequence ID" value="OMJ70276.1"/>
    <property type="molecule type" value="Genomic_DNA"/>
</dbReference>
<dbReference type="PROSITE" id="PS50053">
    <property type="entry name" value="UBIQUITIN_2"/>
    <property type="match status" value="1"/>
</dbReference>
<dbReference type="SUPFAM" id="SSF54236">
    <property type="entry name" value="Ubiquitin-like"/>
    <property type="match status" value="1"/>
</dbReference>
<name>A0A1R2B0I6_9CILI</name>
<dbReference type="PANTHER" id="PTHR16470">
    <property type="entry name" value="UBIQUITIN DOMAIN-CONTAINING PROTEIN UBFD1"/>
    <property type="match status" value="1"/>
</dbReference>
<evidence type="ECO:0000259" key="1">
    <source>
        <dbReference type="PROSITE" id="PS50053"/>
    </source>
</evidence>
<dbReference type="InterPro" id="IPR039120">
    <property type="entry name" value="UBFD1"/>
</dbReference>
<dbReference type="InterPro" id="IPR000626">
    <property type="entry name" value="Ubiquitin-like_dom"/>
</dbReference>
<dbReference type="InterPro" id="IPR057455">
    <property type="entry name" value="UBFD1_C"/>
</dbReference>
<evidence type="ECO:0000313" key="3">
    <source>
        <dbReference type="Proteomes" id="UP000187209"/>
    </source>
</evidence>
<dbReference type="Pfam" id="PF00240">
    <property type="entry name" value="ubiquitin"/>
    <property type="match status" value="1"/>
</dbReference>
<dbReference type="Proteomes" id="UP000187209">
    <property type="component" value="Unassembled WGS sequence"/>
</dbReference>
<feature type="domain" description="Ubiquitin-like" evidence="1">
    <location>
        <begin position="3"/>
        <end position="73"/>
    </location>
</feature>
<organism evidence="2 3">
    <name type="scientific">Stentor coeruleus</name>
    <dbReference type="NCBI Taxonomy" id="5963"/>
    <lineage>
        <taxon>Eukaryota</taxon>
        <taxon>Sar</taxon>
        <taxon>Alveolata</taxon>
        <taxon>Ciliophora</taxon>
        <taxon>Postciliodesmatophora</taxon>
        <taxon>Heterotrichea</taxon>
        <taxon>Heterotrichida</taxon>
        <taxon>Stentoridae</taxon>
        <taxon>Stentor</taxon>
    </lineage>
</organism>
<gene>
    <name evidence="2" type="ORF">SteCoe_31788</name>
</gene>
<accession>A0A1R2B0I6</accession>